<dbReference type="AlphaFoldDB" id="G0VEZ2"/>
<feature type="compositionally biased region" description="Basic and acidic residues" evidence="1">
    <location>
        <begin position="836"/>
        <end position="847"/>
    </location>
</feature>
<feature type="compositionally biased region" description="Basic and acidic residues" evidence="1">
    <location>
        <begin position="20"/>
        <end position="37"/>
    </location>
</feature>
<feature type="compositionally biased region" description="Basic and acidic residues" evidence="1">
    <location>
        <begin position="457"/>
        <end position="472"/>
    </location>
</feature>
<feature type="region of interest" description="Disordered" evidence="1">
    <location>
        <begin position="220"/>
        <end position="270"/>
    </location>
</feature>
<feature type="compositionally biased region" description="Basic and acidic residues" evidence="1">
    <location>
        <begin position="104"/>
        <end position="114"/>
    </location>
</feature>
<accession>G0VEZ2</accession>
<feature type="compositionally biased region" description="Polar residues" evidence="1">
    <location>
        <begin position="966"/>
        <end position="975"/>
    </location>
</feature>
<dbReference type="RefSeq" id="XP_003675975.1">
    <property type="nucleotide sequence ID" value="XM_003675927.1"/>
</dbReference>
<feature type="compositionally biased region" description="Basic and acidic residues" evidence="1">
    <location>
        <begin position="125"/>
        <end position="137"/>
    </location>
</feature>
<evidence type="ECO:0000313" key="3">
    <source>
        <dbReference type="Proteomes" id="UP000001640"/>
    </source>
</evidence>
<feature type="region of interest" description="Disordered" evidence="1">
    <location>
        <begin position="450"/>
        <end position="473"/>
    </location>
</feature>
<feature type="compositionally biased region" description="Basic residues" evidence="1">
    <location>
        <begin position="315"/>
        <end position="326"/>
    </location>
</feature>
<dbReference type="GeneID" id="96903220"/>
<protein>
    <submittedName>
        <fullName evidence="2">Uncharacterized protein</fullName>
    </submittedName>
</protein>
<feature type="compositionally biased region" description="Basic and acidic residues" evidence="1">
    <location>
        <begin position="918"/>
        <end position="938"/>
    </location>
</feature>
<dbReference type="EMBL" id="HE576755">
    <property type="protein sequence ID" value="CCC69611.1"/>
    <property type="molecule type" value="Genomic_DNA"/>
</dbReference>
<feature type="compositionally biased region" description="Polar residues" evidence="1">
    <location>
        <begin position="821"/>
        <end position="835"/>
    </location>
</feature>
<feature type="region of interest" description="Disordered" evidence="1">
    <location>
        <begin position="609"/>
        <end position="635"/>
    </location>
</feature>
<feature type="region of interest" description="Disordered" evidence="1">
    <location>
        <begin position="1"/>
        <end position="162"/>
    </location>
</feature>
<feature type="compositionally biased region" description="Low complexity" evidence="1">
    <location>
        <begin position="1012"/>
        <end position="1023"/>
    </location>
</feature>
<reference key="2">
    <citation type="submission" date="2011-08" db="EMBL/GenBank/DDBJ databases">
        <title>Genome sequence of Naumovozyma castellii.</title>
        <authorList>
            <person name="Gordon J.L."/>
            <person name="Armisen D."/>
            <person name="Proux-Wera E."/>
            <person name="OhEigeartaigh S.S."/>
            <person name="Byrne K.P."/>
            <person name="Wolfe K.H."/>
        </authorList>
    </citation>
    <scope>NUCLEOTIDE SEQUENCE</scope>
    <source>
        <strain>Type strain:CBS 4309</strain>
    </source>
</reference>
<evidence type="ECO:0000313" key="2">
    <source>
        <dbReference type="EMBL" id="CCC69611.1"/>
    </source>
</evidence>
<feature type="compositionally biased region" description="Polar residues" evidence="1">
    <location>
        <begin position="115"/>
        <end position="124"/>
    </location>
</feature>
<feature type="compositionally biased region" description="Polar residues" evidence="1">
    <location>
        <begin position="900"/>
        <end position="915"/>
    </location>
</feature>
<feature type="compositionally biased region" description="Polar residues" evidence="1">
    <location>
        <begin position="94"/>
        <end position="103"/>
    </location>
</feature>
<evidence type="ECO:0000256" key="1">
    <source>
        <dbReference type="SAM" id="MobiDB-lite"/>
    </source>
</evidence>
<feature type="compositionally biased region" description="Polar residues" evidence="1">
    <location>
        <begin position="939"/>
        <end position="949"/>
    </location>
</feature>
<feature type="compositionally biased region" description="Polar residues" evidence="1">
    <location>
        <begin position="680"/>
        <end position="689"/>
    </location>
</feature>
<gene>
    <name evidence="2" type="primary">NCAS0D00300</name>
    <name evidence="2" type="ordered locus">NCAS_0D00300</name>
</gene>
<feature type="compositionally biased region" description="Polar residues" evidence="1">
    <location>
        <begin position="992"/>
        <end position="1002"/>
    </location>
</feature>
<proteinExistence type="predicted"/>
<feature type="compositionally biased region" description="Polar residues" evidence="1">
    <location>
        <begin position="861"/>
        <end position="887"/>
    </location>
</feature>
<keyword evidence="3" id="KW-1185">Reference proteome</keyword>
<feature type="region of interest" description="Disordered" evidence="1">
    <location>
        <begin position="408"/>
        <end position="432"/>
    </location>
</feature>
<name>G0VEZ2_NAUCA</name>
<organism evidence="2 3">
    <name type="scientific">Naumovozyma castellii</name>
    <name type="common">Yeast</name>
    <name type="synonym">Saccharomyces castellii</name>
    <dbReference type="NCBI Taxonomy" id="27288"/>
    <lineage>
        <taxon>Eukaryota</taxon>
        <taxon>Fungi</taxon>
        <taxon>Dikarya</taxon>
        <taxon>Ascomycota</taxon>
        <taxon>Saccharomycotina</taxon>
        <taxon>Saccharomycetes</taxon>
        <taxon>Saccharomycetales</taxon>
        <taxon>Saccharomycetaceae</taxon>
        <taxon>Naumovozyma</taxon>
    </lineage>
</organism>
<dbReference type="Proteomes" id="UP000001640">
    <property type="component" value="Chromosome 4"/>
</dbReference>
<dbReference type="InParanoid" id="G0VEZ2"/>
<feature type="region of interest" description="Disordered" evidence="1">
    <location>
        <begin position="821"/>
        <end position="1083"/>
    </location>
</feature>
<feature type="compositionally biased region" description="Basic and acidic residues" evidence="1">
    <location>
        <begin position="423"/>
        <end position="432"/>
    </location>
</feature>
<dbReference type="OrthoDB" id="4055124at2759"/>
<reference evidence="2 3" key="1">
    <citation type="journal article" date="2011" name="Proc. Natl. Acad. Sci. U.S.A.">
        <title>Evolutionary erosion of yeast sex chromosomes by mating-type switching accidents.</title>
        <authorList>
            <person name="Gordon J.L."/>
            <person name="Armisen D."/>
            <person name="Proux-Wera E."/>
            <person name="Oheigeartaigh S.S."/>
            <person name="Byrne K.P."/>
            <person name="Wolfe K.H."/>
        </authorList>
    </citation>
    <scope>NUCLEOTIDE SEQUENCE [LARGE SCALE GENOMIC DNA]</scope>
    <source>
        <strain evidence="3">ATCC 76901 / BCRC 22586 / CBS 4309 / NBRC 1992 / NRRL Y-12630</strain>
    </source>
</reference>
<sequence>MYRNNIRTLDPMKQTGSEPSTERQQHQHTYDQEREQYPVDAFNASNEDPLAPAHDWKDSETPKQFNKNLFGHDTRETNMPGSFQNYEEEESGNERTGFSTTKPVQHDLRNEDSNYKLSSSATEQETGRRRSLTEKLKNAMGLGLNKDQKHTHEDTIIPHKPDITEIGKIEAEETSKSQAINVNKNESDRGVLGNATIGASNLEKGTGFKEQQKHPITEGKTKFGVYNPTPPIPETKNVQEKKTGIPGCGVAKGKTESHYTPTETSTDTRRRLSESDMYATNIPPGLTKTDDTGFENTENVHIPGTAMPSNDFKEHHHHHHHHQHNHHEKDVSGTGAVRYPSEQKPSTVSQYSHTEQANTANLGTVGLTEDAARGANISHNPEQITNEAQERISNSKVYGPLGESYVESHPAATTNKANASPDKPIETSAETRRRLSETKMFGTAIPTEDTSYSKFESSQKKTSMENTKRVTSDRQFATSTIAGVSPTGRRPYTTADVERQNAMEKRLRDPNQKTTGDNGINNFDWEYDHNHEERNKDRHTKSKSSIPVYFPGNCFDWRLDTDAFRKNEDLTTRSETNKAHIPGNNFDWVGESITTKGDKGMIASELEGYGPGHASDRRVVVGSQQPHSETRTKEMMKARDIPTMDTDKVEGFSYHNVEPIRTDVNEGAASSFDYDKSKEFQQSQRNTSEGIDKDSAYSSNKSTGIAGGISAGIAAIGGVLNMSSTKTKGSHEQDQNEGMDKRFNYEITKDIPTEVGKVGTSDVSQAIPGSYAADVDNSQLTAPLLRKEAKEEPTYFDDDIGTYNDIDGVNKQVNNGLPKFATSSSNGAQVSTIKSEPQHRPNTEVHNKKSINTYEWAPNDNAPSNVASNGFSRNQYEGESIADTQRTIFEGQGVHDNDSRYSSPRAESSGQQQPLLESKGRGTGMDKMKREQFTRSEPPETQQTATGHTANDGGAYNLGSSGAGIYSQTIGNSPSLVDPSKPTYGFKEGQAANATSYTTTAPSGDATRKKSFGSTTSSGAYSSGEERFGTETTTASRKDAVPRSQQRRRSSDVAADNTRRDSKGGFLRRVSVGIMNQLPKPKM</sequence>
<dbReference type="HOGENOM" id="CLU_285762_0_0_1"/>
<feature type="region of interest" description="Disordered" evidence="1">
    <location>
        <begin position="674"/>
        <end position="699"/>
    </location>
</feature>
<dbReference type="KEGG" id="ncs:NCAS_0D00300"/>
<feature type="region of interest" description="Disordered" evidence="1">
    <location>
        <begin position="309"/>
        <end position="363"/>
    </location>
</feature>
<feature type="compositionally biased region" description="Polar residues" evidence="1">
    <location>
        <begin position="343"/>
        <end position="362"/>
    </location>
</feature>
<feature type="compositionally biased region" description="Basic and acidic residues" evidence="1">
    <location>
        <begin position="146"/>
        <end position="162"/>
    </location>
</feature>